<dbReference type="AlphaFoldDB" id="G7DWR3"/>
<dbReference type="Proteomes" id="UP000009131">
    <property type="component" value="Unassembled WGS sequence"/>
</dbReference>
<dbReference type="RefSeq" id="XP_014564769.1">
    <property type="nucleotide sequence ID" value="XM_014709283.1"/>
</dbReference>
<dbReference type="EMBL" id="BABT02000054">
    <property type="protein sequence ID" value="GAA95010.1"/>
    <property type="molecule type" value="Genomic_DNA"/>
</dbReference>
<evidence type="ECO:0000313" key="1">
    <source>
        <dbReference type="EMBL" id="GAA95010.1"/>
    </source>
</evidence>
<dbReference type="HOGENOM" id="CLU_3106915_0_0_1"/>
<sequence>MFTCIWRVSQGSLWPGTTTTKQECDEPGSRSHMATGVFLIVSLSVLRSVQL</sequence>
<dbReference type="InParanoid" id="G7DWR3"/>
<organism evidence="1 2">
    <name type="scientific">Mixia osmundae (strain CBS 9802 / IAM 14324 / JCM 22182 / KY 12970)</name>
    <dbReference type="NCBI Taxonomy" id="764103"/>
    <lineage>
        <taxon>Eukaryota</taxon>
        <taxon>Fungi</taxon>
        <taxon>Dikarya</taxon>
        <taxon>Basidiomycota</taxon>
        <taxon>Pucciniomycotina</taxon>
        <taxon>Mixiomycetes</taxon>
        <taxon>Mixiales</taxon>
        <taxon>Mixiaceae</taxon>
        <taxon>Mixia</taxon>
    </lineage>
</organism>
<gene>
    <name evidence="1" type="primary">Mo01665</name>
    <name evidence="1" type="ORF">E5Q_01665</name>
</gene>
<evidence type="ECO:0000313" key="2">
    <source>
        <dbReference type="Proteomes" id="UP000009131"/>
    </source>
</evidence>
<accession>G7DWR3</accession>
<reference evidence="1 2" key="1">
    <citation type="journal article" date="2011" name="J. Gen. Appl. Microbiol.">
        <title>Draft genome sequencing of the enigmatic basidiomycete Mixia osmundae.</title>
        <authorList>
            <person name="Nishida H."/>
            <person name="Nagatsuka Y."/>
            <person name="Sugiyama J."/>
        </authorList>
    </citation>
    <scope>NUCLEOTIDE SEQUENCE [LARGE SCALE GENOMIC DNA]</scope>
    <source>
        <strain evidence="2">CBS 9802 / IAM 14324 / JCM 22182 / KY 12970</strain>
    </source>
</reference>
<name>G7DWR3_MIXOS</name>
<reference evidence="1 2" key="2">
    <citation type="journal article" date="2012" name="Open Biol.">
        <title>Characteristics of nucleosomes and linker DNA regions on the genome of the basidiomycete Mixia osmundae revealed by mono- and dinucleosome mapping.</title>
        <authorList>
            <person name="Nishida H."/>
            <person name="Kondo S."/>
            <person name="Matsumoto T."/>
            <person name="Suzuki Y."/>
            <person name="Yoshikawa H."/>
            <person name="Taylor T.D."/>
            <person name="Sugiyama J."/>
        </authorList>
    </citation>
    <scope>NUCLEOTIDE SEQUENCE [LARGE SCALE GENOMIC DNA]</scope>
    <source>
        <strain evidence="2">CBS 9802 / IAM 14324 / JCM 22182 / KY 12970</strain>
    </source>
</reference>
<keyword evidence="2" id="KW-1185">Reference proteome</keyword>
<protein>
    <submittedName>
        <fullName evidence="1">Uncharacterized protein</fullName>
    </submittedName>
</protein>
<dbReference type="RefSeq" id="XP_014566737.1">
    <property type="nucleotide sequence ID" value="XM_014711251.1"/>
</dbReference>
<comment type="caution">
    <text evidence="1">The sequence shown here is derived from an EMBL/GenBank/DDBJ whole genome shotgun (WGS) entry which is preliminary data.</text>
</comment>
<proteinExistence type="predicted"/>